<dbReference type="InterPro" id="IPR002525">
    <property type="entry name" value="Transp_IS110-like_N"/>
</dbReference>
<dbReference type="GO" id="GO:0006313">
    <property type="term" value="P:DNA transposition"/>
    <property type="evidence" value="ECO:0007669"/>
    <property type="project" value="InterPro"/>
</dbReference>
<evidence type="ECO:0000313" key="2">
    <source>
        <dbReference type="EMBL" id="GII97147.1"/>
    </source>
</evidence>
<dbReference type="RefSeq" id="WP_275410794.1">
    <property type="nucleotide sequence ID" value="NZ_BOOW01000055.1"/>
</dbReference>
<dbReference type="AlphaFoldDB" id="A0A919RNQ9"/>
<organism evidence="2 3">
    <name type="scientific">Sinosporangium siamense</name>
    <dbReference type="NCBI Taxonomy" id="1367973"/>
    <lineage>
        <taxon>Bacteria</taxon>
        <taxon>Bacillati</taxon>
        <taxon>Actinomycetota</taxon>
        <taxon>Actinomycetes</taxon>
        <taxon>Streptosporangiales</taxon>
        <taxon>Streptosporangiaceae</taxon>
        <taxon>Sinosporangium</taxon>
    </lineage>
</organism>
<dbReference type="GO" id="GO:0003677">
    <property type="term" value="F:DNA binding"/>
    <property type="evidence" value="ECO:0007669"/>
    <property type="project" value="InterPro"/>
</dbReference>
<dbReference type="Pfam" id="PF01548">
    <property type="entry name" value="DEDD_Tnp_IS110"/>
    <property type="match status" value="1"/>
</dbReference>
<reference evidence="2" key="1">
    <citation type="submission" date="2021-01" db="EMBL/GenBank/DDBJ databases">
        <title>Whole genome shotgun sequence of Sinosporangium siamense NBRC 109515.</title>
        <authorList>
            <person name="Komaki H."/>
            <person name="Tamura T."/>
        </authorList>
    </citation>
    <scope>NUCLEOTIDE SEQUENCE</scope>
    <source>
        <strain evidence="2">NBRC 109515</strain>
    </source>
</reference>
<evidence type="ECO:0000313" key="3">
    <source>
        <dbReference type="Proteomes" id="UP000606172"/>
    </source>
</evidence>
<dbReference type="EMBL" id="BOOW01000055">
    <property type="protein sequence ID" value="GII97147.1"/>
    <property type="molecule type" value="Genomic_DNA"/>
</dbReference>
<keyword evidence="3" id="KW-1185">Reference proteome</keyword>
<gene>
    <name evidence="2" type="ORF">Ssi02_73780</name>
</gene>
<protein>
    <recommendedName>
        <fullName evidence="1">Transposase IS110-like N-terminal domain-containing protein</fullName>
    </recommendedName>
</protein>
<feature type="domain" description="Transposase IS110-like N-terminal" evidence="1">
    <location>
        <begin position="9"/>
        <end position="48"/>
    </location>
</feature>
<dbReference type="Proteomes" id="UP000606172">
    <property type="component" value="Unassembled WGS sequence"/>
</dbReference>
<sequence>MNIDYAVFLGLDIGKGGHHACALDPRGGKLHDNPLPNGEQRLRDLYTKPKCQRSRFGGS</sequence>
<dbReference type="GO" id="GO:0004803">
    <property type="term" value="F:transposase activity"/>
    <property type="evidence" value="ECO:0007669"/>
    <property type="project" value="InterPro"/>
</dbReference>
<comment type="caution">
    <text evidence="2">The sequence shown here is derived from an EMBL/GenBank/DDBJ whole genome shotgun (WGS) entry which is preliminary data.</text>
</comment>
<accession>A0A919RNQ9</accession>
<proteinExistence type="predicted"/>
<evidence type="ECO:0000259" key="1">
    <source>
        <dbReference type="Pfam" id="PF01548"/>
    </source>
</evidence>
<name>A0A919RNQ9_9ACTN</name>